<organism evidence="1 2">
    <name type="scientific">Saccharothrix carnea</name>
    <dbReference type="NCBI Taxonomy" id="1280637"/>
    <lineage>
        <taxon>Bacteria</taxon>
        <taxon>Bacillati</taxon>
        <taxon>Actinomycetota</taxon>
        <taxon>Actinomycetes</taxon>
        <taxon>Pseudonocardiales</taxon>
        <taxon>Pseudonocardiaceae</taxon>
        <taxon>Saccharothrix</taxon>
    </lineage>
</organism>
<dbReference type="Proteomes" id="UP000241118">
    <property type="component" value="Unassembled WGS sequence"/>
</dbReference>
<proteinExistence type="predicted"/>
<dbReference type="InterPro" id="IPR010667">
    <property type="entry name" value="Phage_T4_Gp19"/>
</dbReference>
<dbReference type="OrthoDB" id="3470895at2"/>
<sequence length="147" mass="16151">MAEGDALSTHIFGLQLGAYMVESLQEVSGVTVEEDVVEISQVTPQGKPLLRKQPGARKGGEITVTRGMDKSKEFTKWLKETVNKGDVETARQNITIEIMNSKGETERRLNLVNGWVSKWEGPSLKAGESSAAVEKVTITFEDITLED</sequence>
<dbReference type="Pfam" id="PF06841">
    <property type="entry name" value="Phage_T4_gp19"/>
    <property type="match status" value="1"/>
</dbReference>
<gene>
    <name evidence="1" type="ORF">B0I31_104189</name>
</gene>
<keyword evidence="2" id="KW-1185">Reference proteome</keyword>
<accession>A0A2P8IBQ3</accession>
<dbReference type="PANTHER" id="PTHR38009">
    <property type="entry name" value="CONSERVED HYPOTHETICAL PHAGE TAIL PROTEIN"/>
    <property type="match status" value="1"/>
</dbReference>
<reference evidence="1 2" key="1">
    <citation type="submission" date="2018-03" db="EMBL/GenBank/DDBJ databases">
        <title>Genomic Encyclopedia of Type Strains, Phase III (KMG-III): the genomes of soil and plant-associated and newly described type strains.</title>
        <authorList>
            <person name="Whitman W."/>
        </authorList>
    </citation>
    <scope>NUCLEOTIDE SEQUENCE [LARGE SCALE GENOMIC DNA]</scope>
    <source>
        <strain evidence="1 2">CGMCC 4.7097</strain>
    </source>
</reference>
<dbReference type="InterPro" id="IPR011747">
    <property type="entry name" value="CHP02241"/>
</dbReference>
<evidence type="ECO:0000313" key="2">
    <source>
        <dbReference type="Proteomes" id="UP000241118"/>
    </source>
</evidence>
<evidence type="ECO:0000313" key="1">
    <source>
        <dbReference type="EMBL" id="PSL55898.1"/>
    </source>
</evidence>
<dbReference type="GO" id="GO:0005198">
    <property type="term" value="F:structural molecule activity"/>
    <property type="evidence" value="ECO:0007669"/>
    <property type="project" value="InterPro"/>
</dbReference>
<comment type="caution">
    <text evidence="1">The sequence shown here is derived from an EMBL/GenBank/DDBJ whole genome shotgun (WGS) entry which is preliminary data.</text>
</comment>
<name>A0A2P8IBQ3_SACCR</name>
<dbReference type="NCBIfam" id="TIGR02241">
    <property type="entry name" value="conserved hypothetical phage tail region protein"/>
    <property type="match status" value="1"/>
</dbReference>
<dbReference type="PANTHER" id="PTHR38009:SF1">
    <property type="entry name" value="CONSERVED HYPOTHETICAL PHAGE TAIL PROTEIN"/>
    <property type="match status" value="1"/>
</dbReference>
<dbReference type="RefSeq" id="WP_106615613.1">
    <property type="nucleotide sequence ID" value="NZ_PYAX01000004.1"/>
</dbReference>
<protein>
    <submittedName>
        <fullName evidence="1">Phage tail-like protein</fullName>
    </submittedName>
</protein>
<dbReference type="EMBL" id="PYAX01000004">
    <property type="protein sequence ID" value="PSL55898.1"/>
    <property type="molecule type" value="Genomic_DNA"/>
</dbReference>
<dbReference type="AlphaFoldDB" id="A0A2P8IBQ3"/>